<proteinExistence type="predicted"/>
<accession>A0A346XS54</accession>
<reference evidence="1 2" key="1">
    <citation type="submission" date="2018-09" db="EMBL/GenBank/DDBJ databases">
        <title>Complete genome sequence of Euzebya sp. DY32-46 isolated from seawater of Pacific Ocean.</title>
        <authorList>
            <person name="Xu L."/>
            <person name="Wu Y.-H."/>
            <person name="Xu X.-W."/>
        </authorList>
    </citation>
    <scope>NUCLEOTIDE SEQUENCE [LARGE SCALE GENOMIC DNA]</scope>
    <source>
        <strain evidence="1 2">DY32-46</strain>
    </source>
</reference>
<evidence type="ECO:0000313" key="1">
    <source>
        <dbReference type="EMBL" id="AXV05051.1"/>
    </source>
</evidence>
<dbReference type="Proteomes" id="UP000264006">
    <property type="component" value="Chromosome"/>
</dbReference>
<organism evidence="1 2">
    <name type="scientific">Euzebya pacifica</name>
    <dbReference type="NCBI Taxonomy" id="1608957"/>
    <lineage>
        <taxon>Bacteria</taxon>
        <taxon>Bacillati</taxon>
        <taxon>Actinomycetota</taxon>
        <taxon>Nitriliruptoria</taxon>
        <taxon>Euzebyales</taxon>
    </lineage>
</organism>
<dbReference type="EMBL" id="CP031165">
    <property type="protein sequence ID" value="AXV05051.1"/>
    <property type="molecule type" value="Genomic_DNA"/>
</dbReference>
<protein>
    <submittedName>
        <fullName evidence="1">TgtA5 cluster protein 2</fullName>
    </submittedName>
</protein>
<dbReference type="AlphaFoldDB" id="A0A346XS54"/>
<dbReference type="RefSeq" id="WP_164709807.1">
    <property type="nucleotide sequence ID" value="NZ_CP031165.1"/>
</dbReference>
<name>A0A346XS54_9ACTN</name>
<keyword evidence="2" id="KW-1185">Reference proteome</keyword>
<sequence length="318" mass="34915">MSRIDIVVPCVDRKRADAATSASLASVRRADLDQQLALWEEQLLSPARDAMTARERYMGEAWLQSQQLEDDAREAGFSPVLWVASAGYGLIAADDEIVGYGATFSPPSEDDAGLDPSGRRSAVRRRQWWKALARSRALRTGRPRRLAELPPSNGGAPVMVVASSAYAAAFGTDLSELLSHPQAMLVCAGKDLDGTADDPAFDARIEDKLAPGTRLSLNQRAASLVVQRLGRGLDRDEIASSLRDTTALARPKVVPDREVTTDEQVKAFIRTQLDRDPTLTRSPLLRKFRDDAGKACEQKRFGKLFEAVKQEKRENTLV</sequence>
<evidence type="ECO:0000313" key="2">
    <source>
        <dbReference type="Proteomes" id="UP000264006"/>
    </source>
</evidence>
<dbReference type="KEGG" id="euz:DVS28_a0344"/>
<gene>
    <name evidence="1" type="ORF">DVS28_a0344</name>
</gene>